<gene>
    <name evidence="2" type="primary">Necator_chrV.g20683</name>
    <name evidence="2" type="ORF">RB195_015890</name>
</gene>
<protein>
    <recommendedName>
        <fullName evidence="1">MSP domain-containing protein</fullName>
    </recommendedName>
</protein>
<name>A0ABR1E6K7_NECAM</name>
<dbReference type="SUPFAM" id="SSF49354">
    <property type="entry name" value="PapD-like"/>
    <property type="match status" value="1"/>
</dbReference>
<evidence type="ECO:0000313" key="3">
    <source>
        <dbReference type="Proteomes" id="UP001303046"/>
    </source>
</evidence>
<dbReference type="InterPro" id="IPR000535">
    <property type="entry name" value="MSP_dom"/>
</dbReference>
<evidence type="ECO:0000313" key="2">
    <source>
        <dbReference type="EMBL" id="KAK6758345.1"/>
    </source>
</evidence>
<dbReference type="InterPro" id="IPR013783">
    <property type="entry name" value="Ig-like_fold"/>
</dbReference>
<keyword evidence="3" id="KW-1185">Reference proteome</keyword>
<dbReference type="Gene3D" id="2.60.40.10">
    <property type="entry name" value="Immunoglobulins"/>
    <property type="match status" value="1"/>
</dbReference>
<dbReference type="CDD" id="cd19941">
    <property type="entry name" value="TIL"/>
    <property type="match status" value="1"/>
</dbReference>
<reference evidence="2 3" key="1">
    <citation type="submission" date="2023-08" db="EMBL/GenBank/DDBJ databases">
        <title>A Necator americanus chromosomal reference genome.</title>
        <authorList>
            <person name="Ilik V."/>
            <person name="Petrzelkova K.J."/>
            <person name="Pardy F."/>
            <person name="Fuh T."/>
            <person name="Niatou-Singa F.S."/>
            <person name="Gouil Q."/>
            <person name="Baker L."/>
            <person name="Ritchie M.E."/>
            <person name="Jex A.R."/>
            <person name="Gazzola D."/>
            <person name="Li H."/>
            <person name="Toshio Fujiwara R."/>
            <person name="Zhan B."/>
            <person name="Aroian R.V."/>
            <person name="Pafco B."/>
            <person name="Schwarz E.M."/>
        </authorList>
    </citation>
    <scope>NUCLEOTIDE SEQUENCE [LARGE SCALE GENOMIC DNA]</scope>
    <source>
        <strain evidence="2 3">Aroian</strain>
        <tissue evidence="2">Whole animal</tissue>
    </source>
</reference>
<dbReference type="EMBL" id="JAVFWL010000005">
    <property type="protein sequence ID" value="KAK6758345.1"/>
    <property type="molecule type" value="Genomic_DNA"/>
</dbReference>
<proteinExistence type="predicted"/>
<dbReference type="Proteomes" id="UP001303046">
    <property type="component" value="Unassembled WGS sequence"/>
</dbReference>
<organism evidence="2 3">
    <name type="scientific">Necator americanus</name>
    <name type="common">Human hookworm</name>
    <dbReference type="NCBI Taxonomy" id="51031"/>
    <lineage>
        <taxon>Eukaryota</taxon>
        <taxon>Metazoa</taxon>
        <taxon>Ecdysozoa</taxon>
        <taxon>Nematoda</taxon>
        <taxon>Chromadorea</taxon>
        <taxon>Rhabditida</taxon>
        <taxon>Rhabditina</taxon>
        <taxon>Rhabditomorpha</taxon>
        <taxon>Strongyloidea</taxon>
        <taxon>Ancylostomatidae</taxon>
        <taxon>Bunostominae</taxon>
        <taxon>Necator</taxon>
    </lineage>
</organism>
<feature type="domain" description="MSP" evidence="1">
    <location>
        <begin position="146"/>
        <end position="212"/>
    </location>
</feature>
<comment type="caution">
    <text evidence="2">The sequence shown here is derived from an EMBL/GenBank/DDBJ whole genome shotgun (WGS) entry which is preliminary data.</text>
</comment>
<dbReference type="Pfam" id="PF00635">
    <property type="entry name" value="Motile_Sperm"/>
    <property type="match status" value="1"/>
</dbReference>
<sequence>MISGPCRPACEQDCRFGPTCDAMDCTGLEKCFCKDGYVLRDLNSRRLSHKKEEITSATPTLDSETLGSDFLMNVTTEKNLTCAAVKSNCRRQRSWVTIFKTNKEKVVLFLDEAWILLVMFWKKEVKPPEFTLKDVTLAKALPFLSVTITPDVYIIAGTSNQLVNHRVENESPFPVVIKVLATAPKRFLISKNNFFIDQKSSINVEIKLLAGPIRSHRLDFLILPCINILDPNWKSNPVAAFNSPYRPIYRHVRYKAPRPWSTAVDDIFRSTFEISENISKVYEETGIFSSKRENITLNEFIVLDQVFGQNLEKEQNIP</sequence>
<accession>A0ABR1E6K7</accession>
<dbReference type="InterPro" id="IPR008962">
    <property type="entry name" value="PapD-like_sf"/>
</dbReference>
<evidence type="ECO:0000259" key="1">
    <source>
        <dbReference type="Pfam" id="PF00635"/>
    </source>
</evidence>